<proteinExistence type="inferred from homology"/>
<dbReference type="AlphaFoldDB" id="A0A067GMV6"/>
<protein>
    <recommendedName>
        <fullName evidence="4">Phosphorylated adapter RNA export protein</fullName>
    </recommendedName>
    <alternativeName>
        <fullName evidence="10">RNA U small nuclear RNA export adapter protein</fullName>
    </alternativeName>
</protein>
<dbReference type="PANTHER" id="PTHR13135:SF0">
    <property type="entry name" value="PHOSPHORYLATED ADAPTER RNA EXPORT PROTEIN"/>
    <property type="match status" value="1"/>
</dbReference>
<keyword evidence="7" id="KW-0694">RNA-binding</keyword>
<dbReference type="GO" id="GO:0005634">
    <property type="term" value="C:nucleus"/>
    <property type="evidence" value="ECO:0007669"/>
    <property type="project" value="UniProtKB-SubCell"/>
</dbReference>
<feature type="compositionally biased region" description="Polar residues" evidence="11">
    <location>
        <begin position="52"/>
        <end position="63"/>
    </location>
</feature>
<dbReference type="InterPro" id="IPR019385">
    <property type="entry name" value="PHAX_RNA-binding_domain"/>
</dbReference>
<evidence type="ECO:0000313" key="14">
    <source>
        <dbReference type="Proteomes" id="UP000027120"/>
    </source>
</evidence>
<feature type="compositionally biased region" description="Low complexity" evidence="11">
    <location>
        <begin position="39"/>
        <end position="51"/>
    </location>
</feature>
<keyword evidence="6" id="KW-0963">Cytoplasm</keyword>
<evidence type="ECO:0000313" key="13">
    <source>
        <dbReference type="EMBL" id="KDO80015.1"/>
    </source>
</evidence>
<keyword evidence="9" id="KW-0539">Nucleus</keyword>
<dbReference type="OrthoDB" id="20573at2759"/>
<dbReference type="Proteomes" id="UP000027120">
    <property type="component" value="Unassembled WGS sequence"/>
</dbReference>
<comment type="subcellular location">
    <subcellularLocation>
        <location evidence="2">Cytoplasm</location>
    </subcellularLocation>
    <subcellularLocation>
        <location evidence="1">Nucleus</location>
    </subcellularLocation>
</comment>
<dbReference type="PANTHER" id="PTHR13135">
    <property type="entry name" value="CYTOSOLIC RESINIFERATOXIN BINDING PROTEIN RBP-26"/>
    <property type="match status" value="1"/>
</dbReference>
<evidence type="ECO:0000256" key="9">
    <source>
        <dbReference type="ARBA" id="ARBA00023242"/>
    </source>
</evidence>
<comment type="similarity">
    <text evidence="3">Belongs to the PHAX family.</text>
</comment>
<evidence type="ECO:0000256" key="4">
    <source>
        <dbReference type="ARBA" id="ARBA00016856"/>
    </source>
</evidence>
<evidence type="ECO:0000256" key="7">
    <source>
        <dbReference type="ARBA" id="ARBA00022884"/>
    </source>
</evidence>
<evidence type="ECO:0000259" key="12">
    <source>
        <dbReference type="Pfam" id="PF10258"/>
    </source>
</evidence>
<feature type="domain" description="Phosphorylated adapter RNA export protein RNA-binding" evidence="12">
    <location>
        <begin position="92"/>
        <end position="172"/>
    </location>
</feature>
<feature type="region of interest" description="Disordered" evidence="11">
    <location>
        <begin position="176"/>
        <end position="265"/>
    </location>
</feature>
<dbReference type="STRING" id="2711.A0A067GMV6"/>
<gene>
    <name evidence="13" type="ORF">CISIN_1g024608mg</name>
</gene>
<feature type="compositionally biased region" description="Basic residues" evidence="11">
    <location>
        <begin position="64"/>
        <end position="80"/>
    </location>
</feature>
<evidence type="ECO:0000256" key="2">
    <source>
        <dbReference type="ARBA" id="ARBA00004496"/>
    </source>
</evidence>
<keyword evidence="14" id="KW-1185">Reference proteome</keyword>
<organism evidence="13 14">
    <name type="scientific">Citrus sinensis</name>
    <name type="common">Sweet orange</name>
    <name type="synonym">Citrus aurantium var. sinensis</name>
    <dbReference type="NCBI Taxonomy" id="2711"/>
    <lineage>
        <taxon>Eukaryota</taxon>
        <taxon>Viridiplantae</taxon>
        <taxon>Streptophyta</taxon>
        <taxon>Embryophyta</taxon>
        <taxon>Tracheophyta</taxon>
        <taxon>Spermatophyta</taxon>
        <taxon>Magnoliopsida</taxon>
        <taxon>eudicotyledons</taxon>
        <taxon>Gunneridae</taxon>
        <taxon>Pentapetalae</taxon>
        <taxon>rosids</taxon>
        <taxon>malvids</taxon>
        <taxon>Sapindales</taxon>
        <taxon>Rutaceae</taxon>
        <taxon>Aurantioideae</taxon>
        <taxon>Citrus</taxon>
    </lineage>
</organism>
<dbReference type="Pfam" id="PF10258">
    <property type="entry name" value="PHAX_RNA-bd"/>
    <property type="match status" value="1"/>
</dbReference>
<feature type="compositionally biased region" description="Polar residues" evidence="11">
    <location>
        <begin position="199"/>
        <end position="216"/>
    </location>
</feature>
<dbReference type="eggNOG" id="KOG3948">
    <property type="taxonomic scope" value="Eukaryota"/>
</dbReference>
<dbReference type="InterPro" id="IPR038092">
    <property type="entry name" value="PHAX_RNA-binding_sf"/>
</dbReference>
<accession>A0A067GMV6</accession>
<feature type="region of interest" description="Disordered" evidence="11">
    <location>
        <begin position="1"/>
        <end position="90"/>
    </location>
</feature>
<evidence type="ECO:0000256" key="3">
    <source>
        <dbReference type="ARBA" id="ARBA00006094"/>
    </source>
</evidence>
<dbReference type="PaxDb" id="2711-XP_006475964.1"/>
<evidence type="ECO:0000256" key="6">
    <source>
        <dbReference type="ARBA" id="ARBA00022490"/>
    </source>
</evidence>
<reference evidence="13 14" key="1">
    <citation type="submission" date="2014-04" db="EMBL/GenBank/DDBJ databases">
        <authorList>
            <consortium name="International Citrus Genome Consortium"/>
            <person name="Gmitter F."/>
            <person name="Chen C."/>
            <person name="Farmerie W."/>
            <person name="Harkins T."/>
            <person name="Desany B."/>
            <person name="Mohiuddin M."/>
            <person name="Kodira C."/>
            <person name="Borodovsky M."/>
            <person name="Lomsadze A."/>
            <person name="Burns P."/>
            <person name="Jenkins J."/>
            <person name="Prochnik S."/>
            <person name="Shu S."/>
            <person name="Chapman J."/>
            <person name="Pitluck S."/>
            <person name="Schmutz J."/>
            <person name="Rokhsar D."/>
        </authorList>
    </citation>
    <scope>NUCLEOTIDE SEQUENCE</scope>
</reference>
<dbReference type="GO" id="GO:0005737">
    <property type="term" value="C:cytoplasm"/>
    <property type="evidence" value="ECO:0007669"/>
    <property type="project" value="UniProtKB-SubCell"/>
</dbReference>
<feature type="compositionally biased region" description="Acidic residues" evidence="11">
    <location>
        <begin position="13"/>
        <end position="34"/>
    </location>
</feature>
<dbReference type="GO" id="GO:0015031">
    <property type="term" value="P:protein transport"/>
    <property type="evidence" value="ECO:0007669"/>
    <property type="project" value="UniProtKB-KW"/>
</dbReference>
<dbReference type="GO" id="GO:0003723">
    <property type="term" value="F:RNA binding"/>
    <property type="evidence" value="ECO:0007669"/>
    <property type="project" value="UniProtKB-KW"/>
</dbReference>
<sequence length="265" mass="29023">MDEGESILGVIYEDSEDNLEDGEDVEMLDVEEGELVEHNSSSQTNVEQSSSGDVSAGNQGSQSKNRRRRANKKKNKKKRSGPGPNVTDVNRFVSDTCKRLKEKKSYMVYTAVGCLGIPALSDLVKEVEAIQACGGQMTADSRRFRTGGGVLWNIIKARAPGAYKEIIKKTKEFEKQFRQQNNRQVPEQNNRHAPEQIKEASTQRTVGAPTDGTSVSILGGGSQSVPQDQDGKSGAEGKPKSVHDRIRVPVSYDDLLAEDPKNDSI</sequence>
<dbReference type="Gene3D" id="1.10.10.1440">
    <property type="entry name" value="PHAX RNA-binding domain"/>
    <property type="match status" value="1"/>
</dbReference>
<evidence type="ECO:0000256" key="11">
    <source>
        <dbReference type="SAM" id="MobiDB-lite"/>
    </source>
</evidence>
<evidence type="ECO:0000256" key="5">
    <source>
        <dbReference type="ARBA" id="ARBA00022448"/>
    </source>
</evidence>
<feature type="compositionally biased region" description="Basic and acidic residues" evidence="11">
    <location>
        <begin position="229"/>
        <end position="247"/>
    </location>
</feature>
<dbReference type="GO" id="GO:0006408">
    <property type="term" value="P:snRNA export from nucleus"/>
    <property type="evidence" value="ECO:0007669"/>
    <property type="project" value="InterPro"/>
</dbReference>
<dbReference type="KEGG" id="cit:102612464"/>
<evidence type="ECO:0000256" key="8">
    <source>
        <dbReference type="ARBA" id="ARBA00022927"/>
    </source>
</evidence>
<keyword evidence="5" id="KW-0813">Transport</keyword>
<evidence type="ECO:0000256" key="10">
    <source>
        <dbReference type="ARBA" id="ARBA00030834"/>
    </source>
</evidence>
<dbReference type="SMR" id="A0A067GMV6"/>
<evidence type="ECO:0000256" key="1">
    <source>
        <dbReference type="ARBA" id="ARBA00004123"/>
    </source>
</evidence>
<keyword evidence="8" id="KW-0653">Protein transport</keyword>
<feature type="compositionally biased region" description="Polar residues" evidence="11">
    <location>
        <begin position="178"/>
        <end position="188"/>
    </location>
</feature>
<feature type="compositionally biased region" description="Basic and acidic residues" evidence="11">
    <location>
        <begin position="189"/>
        <end position="198"/>
    </location>
</feature>
<dbReference type="InterPro" id="IPR039047">
    <property type="entry name" value="PHAX"/>
</dbReference>
<dbReference type="EMBL" id="KK784877">
    <property type="protein sequence ID" value="KDO80015.1"/>
    <property type="molecule type" value="Genomic_DNA"/>
</dbReference>
<name>A0A067GMV6_CITSI</name>